<gene>
    <name evidence="3" type="ORF">UW90_C0001G0024</name>
</gene>
<dbReference type="EMBL" id="LCKD01000001">
    <property type="protein sequence ID" value="KKT90436.1"/>
    <property type="molecule type" value="Genomic_DNA"/>
</dbReference>
<accession>A0A0G1L3A6</accession>
<feature type="compositionally biased region" description="Low complexity" evidence="1">
    <location>
        <begin position="14"/>
        <end position="32"/>
    </location>
</feature>
<evidence type="ECO:0000313" key="4">
    <source>
        <dbReference type="Proteomes" id="UP000034368"/>
    </source>
</evidence>
<sequence length="238" mass="26459">MGFITIADDIGEIPLSEPISSSSPSPAYSVQPTKSVSPTPVSEANILIRNVPFTPQAPTGNWSDERQQDGCEESSALMAVAWAKNEKLPTSAEVEKKIIAISNYEQQIYGEFHSTNVSDTVERIFKGYLKYNNVEARYNIDKNDIIDELKKGNLVIVPLNGQKIGNPYYTPPGPLEHELVIKGYDPAKDQFITNDPGTRRGENYHYPANTLMAAIYDYPTGHREPVSRIIKAMIVVSR</sequence>
<proteinExistence type="predicted"/>
<comment type="caution">
    <text evidence="3">The sequence shown here is derived from an EMBL/GenBank/DDBJ whole genome shotgun (WGS) entry which is preliminary data.</text>
</comment>
<feature type="region of interest" description="Disordered" evidence="1">
    <location>
        <begin position="14"/>
        <end position="36"/>
    </location>
</feature>
<dbReference type="InterPro" id="IPR039564">
    <property type="entry name" value="Peptidase_C39-like"/>
</dbReference>
<dbReference type="Gene3D" id="3.90.70.10">
    <property type="entry name" value="Cysteine proteinases"/>
    <property type="match status" value="1"/>
</dbReference>
<organism evidence="3 4">
    <name type="scientific">Candidatus Yanofskybacteria bacterium GW2011_GWB1_45_11</name>
    <dbReference type="NCBI Taxonomy" id="1619026"/>
    <lineage>
        <taxon>Bacteria</taxon>
        <taxon>Candidatus Yanofskyibacteriota</taxon>
    </lineage>
</organism>
<feature type="domain" description="Peptidase C39-like" evidence="2">
    <location>
        <begin position="50"/>
        <end position="196"/>
    </location>
</feature>
<dbReference type="Proteomes" id="UP000034368">
    <property type="component" value="Unassembled WGS sequence"/>
</dbReference>
<dbReference type="AlphaFoldDB" id="A0A0G1L3A6"/>
<evidence type="ECO:0000256" key="1">
    <source>
        <dbReference type="SAM" id="MobiDB-lite"/>
    </source>
</evidence>
<evidence type="ECO:0000313" key="3">
    <source>
        <dbReference type="EMBL" id="KKT90436.1"/>
    </source>
</evidence>
<dbReference type="Pfam" id="PF13529">
    <property type="entry name" value="Peptidase_C39_2"/>
    <property type="match status" value="1"/>
</dbReference>
<protein>
    <recommendedName>
        <fullName evidence="2">Peptidase C39-like domain-containing protein</fullName>
    </recommendedName>
</protein>
<evidence type="ECO:0000259" key="2">
    <source>
        <dbReference type="Pfam" id="PF13529"/>
    </source>
</evidence>
<name>A0A0G1L3A6_9BACT</name>
<reference evidence="3 4" key="1">
    <citation type="journal article" date="2015" name="Nature">
        <title>rRNA introns, odd ribosomes, and small enigmatic genomes across a large radiation of phyla.</title>
        <authorList>
            <person name="Brown C.T."/>
            <person name="Hug L.A."/>
            <person name="Thomas B.C."/>
            <person name="Sharon I."/>
            <person name="Castelle C.J."/>
            <person name="Singh A."/>
            <person name="Wilkins M.J."/>
            <person name="Williams K.H."/>
            <person name="Banfield J.F."/>
        </authorList>
    </citation>
    <scope>NUCLEOTIDE SEQUENCE [LARGE SCALE GENOMIC DNA]</scope>
</reference>